<dbReference type="PROSITE" id="PS01175">
    <property type="entry name" value="RIBONUCLEASE_II"/>
    <property type="match status" value="1"/>
</dbReference>
<dbReference type="GO" id="GO:0006402">
    <property type="term" value="P:mRNA catabolic process"/>
    <property type="evidence" value="ECO:0007669"/>
    <property type="project" value="TreeGrafter"/>
</dbReference>
<dbReference type="InterPro" id="IPR003029">
    <property type="entry name" value="S1_domain"/>
</dbReference>
<keyword evidence="3 8" id="KW-0963">Cytoplasm</keyword>
<reference evidence="10" key="1">
    <citation type="submission" date="2020-08" db="EMBL/GenBank/DDBJ databases">
        <title>Genome public.</title>
        <authorList>
            <person name="Liu C."/>
            <person name="Sun Q."/>
        </authorList>
    </citation>
    <scope>NUCLEOTIDE SEQUENCE</scope>
    <source>
        <strain evidence="10">NSJ-15</strain>
    </source>
</reference>
<name>A0A8J6PAR2_9FIRM</name>
<dbReference type="SMART" id="SM00955">
    <property type="entry name" value="RNB"/>
    <property type="match status" value="1"/>
</dbReference>
<comment type="subcellular location">
    <subcellularLocation>
        <location evidence="2 8">Cytoplasm</location>
    </subcellularLocation>
</comment>
<evidence type="ECO:0000313" key="11">
    <source>
        <dbReference type="Proteomes" id="UP000632659"/>
    </source>
</evidence>
<dbReference type="InterPro" id="IPR012340">
    <property type="entry name" value="NA-bd_OB-fold"/>
</dbReference>
<dbReference type="AlphaFoldDB" id="A0A8J6PAR2"/>
<keyword evidence="4 8" id="KW-0540">Nuclease</keyword>
<dbReference type="HAMAP" id="MF_01895">
    <property type="entry name" value="RNase_R"/>
    <property type="match status" value="1"/>
</dbReference>
<evidence type="ECO:0000256" key="7">
    <source>
        <dbReference type="ARBA" id="ARBA00022884"/>
    </source>
</evidence>
<evidence type="ECO:0000256" key="4">
    <source>
        <dbReference type="ARBA" id="ARBA00022722"/>
    </source>
</evidence>
<proteinExistence type="inferred from homology"/>
<dbReference type="GO" id="GO:0008859">
    <property type="term" value="F:exoribonuclease II activity"/>
    <property type="evidence" value="ECO:0007669"/>
    <property type="project" value="UniProtKB-UniRule"/>
</dbReference>
<evidence type="ECO:0000256" key="2">
    <source>
        <dbReference type="ARBA" id="ARBA00004496"/>
    </source>
</evidence>
<dbReference type="GO" id="GO:0005829">
    <property type="term" value="C:cytosol"/>
    <property type="evidence" value="ECO:0007669"/>
    <property type="project" value="TreeGrafter"/>
</dbReference>
<dbReference type="Pfam" id="PF08206">
    <property type="entry name" value="OB_RNB"/>
    <property type="match status" value="1"/>
</dbReference>
<dbReference type="GO" id="GO:0003723">
    <property type="term" value="F:RNA binding"/>
    <property type="evidence" value="ECO:0007669"/>
    <property type="project" value="UniProtKB-UniRule"/>
</dbReference>
<dbReference type="SMART" id="SM00316">
    <property type="entry name" value="S1"/>
    <property type="match status" value="1"/>
</dbReference>
<dbReference type="PANTHER" id="PTHR23355">
    <property type="entry name" value="RIBONUCLEASE"/>
    <property type="match status" value="1"/>
</dbReference>
<accession>A0A8J6PAR2</accession>
<dbReference type="SUPFAM" id="SSF50249">
    <property type="entry name" value="Nucleic acid-binding proteins"/>
    <property type="match status" value="4"/>
</dbReference>
<evidence type="ECO:0000256" key="5">
    <source>
        <dbReference type="ARBA" id="ARBA00022801"/>
    </source>
</evidence>
<dbReference type="InterPro" id="IPR011805">
    <property type="entry name" value="RNase_R"/>
</dbReference>
<feature type="domain" description="S1 motif" evidence="9">
    <location>
        <begin position="621"/>
        <end position="700"/>
    </location>
</feature>
<dbReference type="InterPro" id="IPR050180">
    <property type="entry name" value="RNR_Ribonuclease"/>
</dbReference>
<protein>
    <recommendedName>
        <fullName evidence="8">Ribonuclease R</fullName>
        <shortName evidence="8">RNase R</shortName>
        <ecNumber evidence="8">3.1.13.1</ecNumber>
    </recommendedName>
</protein>
<evidence type="ECO:0000313" key="10">
    <source>
        <dbReference type="EMBL" id="MBC8610447.1"/>
    </source>
</evidence>
<keyword evidence="11" id="KW-1185">Reference proteome</keyword>
<comment type="function">
    <text evidence="8">3'-5' exoribonuclease that releases 5'-nucleoside monophosphates and is involved in maturation of structured RNAs.</text>
</comment>
<dbReference type="PROSITE" id="PS50126">
    <property type="entry name" value="S1"/>
    <property type="match status" value="1"/>
</dbReference>
<gene>
    <name evidence="8 10" type="primary">rnr</name>
    <name evidence="10" type="ORF">H8702_04835</name>
</gene>
<comment type="catalytic activity">
    <reaction evidence="1 8">
        <text>Exonucleolytic cleavage in the 3'- to 5'-direction to yield nucleoside 5'-phosphates.</text>
        <dbReference type="EC" id="3.1.13.1"/>
    </reaction>
</comment>
<dbReference type="Pfam" id="PF00575">
    <property type="entry name" value="S1"/>
    <property type="match status" value="1"/>
</dbReference>
<dbReference type="NCBIfam" id="TIGR02063">
    <property type="entry name" value="RNase_R"/>
    <property type="match status" value="1"/>
</dbReference>
<dbReference type="Pfam" id="PF00773">
    <property type="entry name" value="RNB"/>
    <property type="match status" value="1"/>
</dbReference>
<dbReference type="EMBL" id="JACRTL010000002">
    <property type="protein sequence ID" value="MBC8610447.1"/>
    <property type="molecule type" value="Genomic_DNA"/>
</dbReference>
<keyword evidence="5 8" id="KW-0378">Hydrolase</keyword>
<dbReference type="CDD" id="cd04471">
    <property type="entry name" value="S1_RNase_R"/>
    <property type="match status" value="1"/>
</dbReference>
<dbReference type="InterPro" id="IPR004476">
    <property type="entry name" value="RNase_II/RNase_R"/>
</dbReference>
<evidence type="ECO:0000256" key="1">
    <source>
        <dbReference type="ARBA" id="ARBA00001849"/>
    </source>
</evidence>
<sequence length="704" mass="79028">MNEWISKVTVWVTKAGKSGLAWKDLCHKLKIKNKQKDRLRSVLAEMAEQGQIIERKNRIYAVSALKLIPAQITRVNKTFGFAKTLPDETEYFIPGKFLMGAMPQDKVLLKKIKGRGTSPEGEVVQVTAYGPGEFTGNVACENGNWFVRPDTMGKQPIFVREKDLNGSSEGDKVMARITRRGKRHSEHQATVVASYGDSETAYSCALAALDLSGVAIEFPYEVIDKARYLQKRGLKSRDLEGRTDFRGDIVFTIDGADSKDLDDAVSLEKYEDCYVLGVHIADVSHYVKYKGEIDTEAFYRGTSIYYANQVIPMLPKELSNGICSLNPGEERLTLSAILTLDLEGQLIDFDFRKGVICSKVKGVYSEINDLFAGTAGTQIEEKYAEVKEKLFLMKELAEILSGNKRRRGAPALETSESKILVDENQKAVEILPRQTGIAEELIEDFMLTANEAAAMAGKMKDVPFVYRVHEPPSPEKLEHLNMTLRILGLQTRGLSPNVKPKALAEILEKVKGKEIAPIVNIQMLRAMSKAKYSESPLGHYGLALENYAHFTSPIRRYPDLMVHRVLTDLIAGETVEEIRRRYAKYVVKASKQATQTEINAMKLERDCEDFYKAEYMKDRIGEEFDGIISSVASHGIYVELPNTVEGLVRVEDLPNGEYDFDEVMSYRNRYTGESYRIGQKVRVRCTAAQVSSGNIDFVFVEEGV</sequence>
<evidence type="ECO:0000259" key="9">
    <source>
        <dbReference type="PROSITE" id="PS50126"/>
    </source>
</evidence>
<evidence type="ECO:0000256" key="6">
    <source>
        <dbReference type="ARBA" id="ARBA00022839"/>
    </source>
</evidence>
<dbReference type="PANTHER" id="PTHR23355:SF9">
    <property type="entry name" value="DIS3-LIKE EXONUCLEASE 2"/>
    <property type="match status" value="1"/>
</dbReference>
<dbReference type="InterPro" id="IPR013223">
    <property type="entry name" value="RNase_B_OB_dom"/>
</dbReference>
<dbReference type="InterPro" id="IPR022966">
    <property type="entry name" value="RNase_II/R_CS"/>
</dbReference>
<keyword evidence="7 8" id="KW-0694">RNA-binding</keyword>
<dbReference type="EC" id="3.1.13.1" evidence="8"/>
<evidence type="ECO:0000256" key="8">
    <source>
        <dbReference type="HAMAP-Rule" id="MF_01895"/>
    </source>
</evidence>
<comment type="caution">
    <text evidence="10">The sequence shown here is derived from an EMBL/GenBank/DDBJ whole genome shotgun (WGS) entry which is preliminary data.</text>
</comment>
<evidence type="ECO:0000256" key="3">
    <source>
        <dbReference type="ARBA" id="ARBA00022490"/>
    </source>
</evidence>
<dbReference type="Proteomes" id="UP000632659">
    <property type="component" value="Unassembled WGS sequence"/>
</dbReference>
<comment type="similarity">
    <text evidence="8">Belongs to the RNR ribonuclease family. RNase R subfamily.</text>
</comment>
<dbReference type="NCBIfam" id="TIGR00358">
    <property type="entry name" value="3_prime_RNase"/>
    <property type="match status" value="1"/>
</dbReference>
<organism evidence="10 11">
    <name type="scientific">Massiliimalia timonensis</name>
    <dbReference type="NCBI Taxonomy" id="1987501"/>
    <lineage>
        <taxon>Bacteria</taxon>
        <taxon>Bacillati</taxon>
        <taxon>Bacillota</taxon>
        <taxon>Clostridia</taxon>
        <taxon>Eubacteriales</taxon>
        <taxon>Oscillospiraceae</taxon>
        <taxon>Massiliimalia</taxon>
    </lineage>
</organism>
<dbReference type="Gene3D" id="2.40.50.140">
    <property type="entry name" value="Nucleic acid-binding proteins"/>
    <property type="match status" value="2"/>
</dbReference>
<keyword evidence="6 8" id="KW-0269">Exonuclease</keyword>
<dbReference type="RefSeq" id="WP_187536324.1">
    <property type="nucleotide sequence ID" value="NZ_JACRTL010000002.1"/>
</dbReference>
<dbReference type="InterPro" id="IPR001900">
    <property type="entry name" value="RNase_II/R"/>
</dbReference>